<dbReference type="Gene3D" id="1.10.10.10">
    <property type="entry name" value="Winged helix-like DNA-binding domain superfamily/Winged helix DNA-binding domain"/>
    <property type="match status" value="1"/>
</dbReference>
<organism evidence="6 7">
    <name type="scientific">Edaphobacter aggregans</name>
    <dbReference type="NCBI Taxonomy" id="570835"/>
    <lineage>
        <taxon>Bacteria</taxon>
        <taxon>Pseudomonadati</taxon>
        <taxon>Acidobacteriota</taxon>
        <taxon>Terriglobia</taxon>
        <taxon>Terriglobales</taxon>
        <taxon>Acidobacteriaceae</taxon>
        <taxon>Edaphobacter</taxon>
    </lineage>
</organism>
<evidence type="ECO:0000313" key="6">
    <source>
        <dbReference type="EMBL" id="RSL17287.1"/>
    </source>
</evidence>
<dbReference type="EMBL" id="RSDW01000001">
    <property type="protein sequence ID" value="RSL17287.1"/>
    <property type="molecule type" value="Genomic_DNA"/>
</dbReference>
<comment type="similarity">
    <text evidence="1">Belongs to the BlaI transcriptional regulatory family.</text>
</comment>
<evidence type="ECO:0000256" key="5">
    <source>
        <dbReference type="SAM" id="MobiDB-lite"/>
    </source>
</evidence>
<dbReference type="SUPFAM" id="SSF46785">
    <property type="entry name" value="Winged helix' DNA-binding domain"/>
    <property type="match status" value="1"/>
</dbReference>
<dbReference type="Pfam" id="PF03965">
    <property type="entry name" value="Penicillinase_R"/>
    <property type="match status" value="1"/>
</dbReference>
<name>A0A428MKA3_9BACT</name>
<evidence type="ECO:0000256" key="2">
    <source>
        <dbReference type="ARBA" id="ARBA00023015"/>
    </source>
</evidence>
<protein>
    <submittedName>
        <fullName evidence="6">Penicillinase repressor</fullName>
    </submittedName>
</protein>
<proteinExistence type="inferred from homology"/>
<dbReference type="AlphaFoldDB" id="A0A428MKA3"/>
<evidence type="ECO:0000256" key="3">
    <source>
        <dbReference type="ARBA" id="ARBA00023125"/>
    </source>
</evidence>
<evidence type="ECO:0000256" key="1">
    <source>
        <dbReference type="ARBA" id="ARBA00011046"/>
    </source>
</evidence>
<evidence type="ECO:0000256" key="4">
    <source>
        <dbReference type="ARBA" id="ARBA00023163"/>
    </source>
</evidence>
<keyword evidence="2" id="KW-0805">Transcription regulation</keyword>
<keyword evidence="3" id="KW-0238">DNA-binding</keyword>
<dbReference type="GO" id="GO:0045892">
    <property type="term" value="P:negative regulation of DNA-templated transcription"/>
    <property type="evidence" value="ECO:0007669"/>
    <property type="project" value="InterPro"/>
</dbReference>
<dbReference type="InterPro" id="IPR036390">
    <property type="entry name" value="WH_DNA-bd_sf"/>
</dbReference>
<dbReference type="InterPro" id="IPR036388">
    <property type="entry name" value="WH-like_DNA-bd_sf"/>
</dbReference>
<dbReference type="RefSeq" id="WP_125485791.1">
    <property type="nucleotide sequence ID" value="NZ_RSDW01000001.1"/>
</dbReference>
<comment type="caution">
    <text evidence="6">The sequence shown here is derived from an EMBL/GenBank/DDBJ whole genome shotgun (WGS) entry which is preliminary data.</text>
</comment>
<dbReference type="InterPro" id="IPR005650">
    <property type="entry name" value="BlaI_family"/>
</dbReference>
<feature type="region of interest" description="Disordered" evidence="5">
    <location>
        <begin position="1"/>
        <end position="31"/>
    </location>
</feature>
<dbReference type="Proteomes" id="UP000269669">
    <property type="component" value="Unassembled WGS sequence"/>
</dbReference>
<evidence type="ECO:0000313" key="7">
    <source>
        <dbReference type="Proteomes" id="UP000269669"/>
    </source>
</evidence>
<keyword evidence="4" id="KW-0804">Transcription</keyword>
<keyword evidence="7" id="KW-1185">Reference proteome</keyword>
<sequence>MADSSKNPETQPQQGEPSTPGSGSKQPAWGLGRREREVLSVLRSQGNANVQQVAERLSTALAYTTVMTTLDRLFKKGLLHREKKDRAFIYSAHLTAREIEERRASDLIRRYFSDSGERPDMLLSCLVDAVHHYDTGMLDQLESKIRSARANYLGSDPEPDGGS</sequence>
<gene>
    <name evidence="6" type="ORF">EDE15_2817</name>
</gene>
<feature type="compositionally biased region" description="Polar residues" evidence="5">
    <location>
        <begin position="1"/>
        <end position="25"/>
    </location>
</feature>
<reference evidence="6 7" key="1">
    <citation type="submission" date="2018-12" db="EMBL/GenBank/DDBJ databases">
        <title>Sequencing of bacterial isolates from soil warming experiment in Harvard Forest, Massachusetts, USA.</title>
        <authorList>
            <person name="Deangelis K."/>
        </authorList>
    </citation>
    <scope>NUCLEOTIDE SEQUENCE [LARGE SCALE GENOMIC DNA]</scope>
    <source>
        <strain evidence="6 7">EB153</strain>
    </source>
</reference>
<dbReference type="GO" id="GO:0003677">
    <property type="term" value="F:DNA binding"/>
    <property type="evidence" value="ECO:0007669"/>
    <property type="project" value="UniProtKB-KW"/>
</dbReference>
<dbReference type="OrthoDB" id="122824at2"/>
<accession>A0A428MKA3</accession>